<dbReference type="EMBL" id="DS268535">
    <property type="protein sequence ID" value="EFO87419.1"/>
    <property type="molecule type" value="Genomic_DNA"/>
</dbReference>
<feature type="transmembrane region" description="Helical" evidence="1">
    <location>
        <begin position="14"/>
        <end position="47"/>
    </location>
</feature>
<evidence type="ECO:0000313" key="2">
    <source>
        <dbReference type="EMBL" id="EFO87419.1"/>
    </source>
</evidence>
<accession>E3N5Z2</accession>
<dbReference type="InParanoid" id="E3N5Z2"/>
<dbReference type="PANTHER" id="PTHR31720">
    <property type="entry name" value="SERPENTINE RECEPTOR, CLASS Z-RELATED"/>
    <property type="match status" value="1"/>
</dbReference>
<dbReference type="HOGENOM" id="CLU_056063_1_1_1"/>
<evidence type="ECO:0000313" key="3">
    <source>
        <dbReference type="Proteomes" id="UP000008281"/>
    </source>
</evidence>
<proteinExistence type="predicted"/>
<dbReference type="AlphaFoldDB" id="E3N5Z2"/>
<feature type="transmembrane region" description="Helical" evidence="1">
    <location>
        <begin position="68"/>
        <end position="87"/>
    </location>
</feature>
<dbReference type="Proteomes" id="UP000008281">
    <property type="component" value="Unassembled WGS sequence"/>
</dbReference>
<feature type="transmembrane region" description="Helical" evidence="1">
    <location>
        <begin position="123"/>
        <end position="151"/>
    </location>
</feature>
<protein>
    <submittedName>
        <fullName evidence="2">Uncharacterized protein</fullName>
    </submittedName>
</protein>
<name>E3N5Z2_CAERE</name>
<sequence length="291" mass="33552">MEDTTIDPSSARAWITVLFTLLFVLAITFTIILLIVVFPLFLLVFKINKKRDESTSVFPIISHFHKTIILFDLFLLLSICCLVYYIVSPSKTSFMYKNRSEAFHEHLNRKRPVGPEATLQADILMIAVIGLVIYTNAHHIMLSLLAIQRFILYFYPASAKILNWKQSTTSTVWDCIFLVCCFIPVGFFLIYTILIGPTDVSKIAKTSYSFYIVLRTEHMSISRNVSFFQTFYIVINLIFFASAVLYIPIVMSIRKLEGLTTIREFKPHKYVLYQTMAVVSSKVVRFHGYSL</sequence>
<dbReference type="PANTHER" id="PTHR31720:SF12">
    <property type="entry name" value="SERPENTINE RECEPTOR, CLASS T-RELATED"/>
    <property type="match status" value="1"/>
</dbReference>
<keyword evidence="1" id="KW-1133">Transmembrane helix</keyword>
<evidence type="ECO:0000256" key="1">
    <source>
        <dbReference type="SAM" id="Phobius"/>
    </source>
</evidence>
<keyword evidence="3" id="KW-1185">Reference proteome</keyword>
<gene>
    <name evidence="2" type="ORF">CRE_30379</name>
</gene>
<keyword evidence="1" id="KW-0812">Transmembrane</keyword>
<reference evidence="2" key="1">
    <citation type="submission" date="2007-07" db="EMBL/GenBank/DDBJ databases">
        <title>PCAP assembly of the Caenorhabditis remanei genome.</title>
        <authorList>
            <consortium name="The Caenorhabditis remanei Sequencing Consortium"/>
            <person name="Wilson R.K."/>
        </authorList>
    </citation>
    <scope>NUCLEOTIDE SEQUENCE [LARGE SCALE GENOMIC DNA]</scope>
    <source>
        <strain evidence="2">PB4641</strain>
    </source>
</reference>
<feature type="transmembrane region" description="Helical" evidence="1">
    <location>
        <begin position="172"/>
        <end position="194"/>
    </location>
</feature>
<keyword evidence="1" id="KW-0472">Membrane</keyword>
<dbReference type="InterPro" id="IPR018817">
    <property type="entry name" value="7TM_GPCR_serpentine_rcpt_Srz"/>
</dbReference>
<organism evidence="3">
    <name type="scientific">Caenorhabditis remanei</name>
    <name type="common">Caenorhabditis vulgaris</name>
    <dbReference type="NCBI Taxonomy" id="31234"/>
    <lineage>
        <taxon>Eukaryota</taxon>
        <taxon>Metazoa</taxon>
        <taxon>Ecdysozoa</taxon>
        <taxon>Nematoda</taxon>
        <taxon>Chromadorea</taxon>
        <taxon>Rhabditida</taxon>
        <taxon>Rhabditina</taxon>
        <taxon>Rhabditomorpha</taxon>
        <taxon>Rhabditoidea</taxon>
        <taxon>Rhabditidae</taxon>
        <taxon>Peloderinae</taxon>
        <taxon>Caenorhabditis</taxon>
    </lineage>
</organism>
<dbReference type="Pfam" id="PF10325">
    <property type="entry name" value="7TM_GPCR_Srz"/>
    <property type="match status" value="1"/>
</dbReference>
<feature type="transmembrane region" description="Helical" evidence="1">
    <location>
        <begin position="231"/>
        <end position="253"/>
    </location>
</feature>